<dbReference type="GO" id="GO:0004843">
    <property type="term" value="F:cysteine-type deubiquitinase activity"/>
    <property type="evidence" value="ECO:0007669"/>
    <property type="project" value="InterPro"/>
</dbReference>
<feature type="region of interest" description="Disordered" evidence="2">
    <location>
        <begin position="491"/>
        <end position="512"/>
    </location>
</feature>
<dbReference type="CDD" id="cd02257">
    <property type="entry name" value="Peptidase_C19"/>
    <property type="match status" value="1"/>
</dbReference>
<feature type="compositionally biased region" description="Polar residues" evidence="2">
    <location>
        <begin position="491"/>
        <end position="502"/>
    </location>
</feature>
<dbReference type="PROSITE" id="PS50235">
    <property type="entry name" value="USP_3"/>
    <property type="match status" value="1"/>
</dbReference>
<organism evidence="5">
    <name type="scientific">Sesamum radiatum</name>
    <name type="common">Black benniseed</name>
    <dbReference type="NCBI Taxonomy" id="300843"/>
    <lineage>
        <taxon>Eukaryota</taxon>
        <taxon>Viridiplantae</taxon>
        <taxon>Streptophyta</taxon>
        <taxon>Embryophyta</taxon>
        <taxon>Tracheophyta</taxon>
        <taxon>Spermatophyta</taxon>
        <taxon>Magnoliopsida</taxon>
        <taxon>eudicotyledons</taxon>
        <taxon>Gunneridae</taxon>
        <taxon>Pentapetalae</taxon>
        <taxon>asterids</taxon>
        <taxon>lamiids</taxon>
        <taxon>Lamiales</taxon>
        <taxon>Pedaliaceae</taxon>
        <taxon>Sesamum</taxon>
    </lineage>
</organism>
<dbReference type="Pfam" id="PF00443">
    <property type="entry name" value="UCH"/>
    <property type="match status" value="1"/>
</dbReference>
<dbReference type="InterPro" id="IPR001394">
    <property type="entry name" value="Peptidase_C19_UCH"/>
</dbReference>
<dbReference type="InterPro" id="IPR036869">
    <property type="entry name" value="J_dom_sf"/>
</dbReference>
<dbReference type="SUPFAM" id="SSF54001">
    <property type="entry name" value="Cysteine proteinases"/>
    <property type="match status" value="1"/>
</dbReference>
<dbReference type="PRINTS" id="PR00625">
    <property type="entry name" value="JDOMAIN"/>
</dbReference>
<dbReference type="FunFam" id="3.90.70.10:FF:000108">
    <property type="entry name" value="Ubiquitin carboxyl-terminal hydrolase"/>
    <property type="match status" value="1"/>
</dbReference>
<feature type="region of interest" description="Disordered" evidence="2">
    <location>
        <begin position="272"/>
        <end position="323"/>
    </location>
</feature>
<dbReference type="InterPro" id="IPR038765">
    <property type="entry name" value="Papain-like_cys_pep_sf"/>
</dbReference>
<dbReference type="PROSITE" id="PS50076">
    <property type="entry name" value="DNAJ_2"/>
    <property type="match status" value="1"/>
</dbReference>
<gene>
    <name evidence="5" type="ORF">Sradi_1261200</name>
</gene>
<name>A0AAW2UNV9_SESRA</name>
<dbReference type="SMART" id="SM00271">
    <property type="entry name" value="DnaJ"/>
    <property type="match status" value="1"/>
</dbReference>
<dbReference type="InterPro" id="IPR018253">
    <property type="entry name" value="DnaJ_domain_CS"/>
</dbReference>
<dbReference type="Gene3D" id="3.90.70.10">
    <property type="entry name" value="Cysteine proteinases"/>
    <property type="match status" value="1"/>
</dbReference>
<protein>
    <submittedName>
        <fullName evidence="5">Ubiquitin carboxyl-terminal hydrolase 24</fullName>
    </submittedName>
</protein>
<feature type="compositionally biased region" description="Polar residues" evidence="2">
    <location>
        <begin position="288"/>
        <end position="297"/>
    </location>
</feature>
<evidence type="ECO:0000259" key="3">
    <source>
        <dbReference type="PROSITE" id="PS50076"/>
    </source>
</evidence>
<sequence>MSPAFVDSGAPAPCTNGQIFYPHFNSSHNIDDNSIAFTSFSNRMDPNFGFGSPSLGPSKPAAGLSRPPRLAKLRKPLVGHRPNLFRPVSQMGVGQGLGGSGVEAASSDPGLGTSKPAFESSQQNVGRGFAFGSNDASKNNLFSGTVVNNNVETSKVVDDMRRLRIETEKAYTNSMNVKNGGNGSAGGDMHLSGKEHSLRGVDESVVSELPDEMRRLYIESEHFSKLCGGNVEELPNKMKKLNMKDSEHCGSKNLGFGNEKVDDVSSGDKNGLMFRKDAGNADEPVDLNVSSAAGNSSDHLETKPSLPSGAETMPGMQAKNLGAGNLHNISGSFNSGFTFQAGGESNNSVTHLSSNNESNSASLPVFTSSSIRFKPVGSVSEMPSVDRVDKKVDFSFTSKLDNMAAKHVEFKTPDLKAHSVFGLNRKVETKRESTKDSGLRKKKGKWKKPAQVPLKFQQDFFFQENLQENAESPEQYSPMDLSPYEETLANNSFSRETSVASEESSHYDENNSSSAAYPYVLSDIADEVLIAATADLHINERDVKGNERKDEESVYCMKEGISVEIPYEDAASGAETESFKSATDELDYSTDSFVTAADIEGSFSSKIDRQNSDGGTQFKYDTSLADTAQSNFTFSASSSYLGESPAPMRILKKKNRAKLCQDSYSSTPSVKVPHVASHLPSLQVAGSSLSSPEQGLKGNFSTVLNQKRDESEQVDPATKQDTAQAASIASQESCEKWRLSCYLALGEVENATPHFMKCLQGGSDVCVDRKLMVEASEGLEKAKLKKYEELIQFCEHILGSVESNFLMLGADIHSVELHRFDLKTAPSFKVWCSSLILKSYFYLGKLEDAVVFLKKQEESVSLVERESWSLESLIPLIGIIRELLHHKALSRRASLYEMIRDYGQAVADLQKLVSLLTKEVDKKTNQSGAFDKTDCVTELRQARMKLSEMEEACRNDIPLNMYLILGVDPSASASDIKKAYRKAALKYHPDKAGQSLVRNENPDDGIWKEITDEVHKDADRLFKMIGEAYAVLSDPTKRSQYDLEEEMRNAPNRGNANIITVGFLLHIISKKTTPMVSSGCRDMGGNQILALTDMLTMQRILTGNKYRSSFVRSRFALFVLRHPFQQTAPFLPQWPTPLLFRELLHAPILNMTHHQVLIFGSFTEDEIRSMQCQPQKNDVEITFGSLDSETLRSVGIFSTTVTDLLSPGGSQLSKPASTPNVFRLPSSSETTSEVEVAFVKENGCRSSTCPGNTGAKELKPGHIERPASVSSDNKFSKLLTLEQPSTHNVSELSSSLEDVFLDDSGNGIHQVESHKSIFEESNGPNVTPRNFLPRGLVNLGNLCFLNATLQALLSCSPFFELLHELKNRDIPEIGYPTLRAFVEFISDFDILTDSVGKRNEKTVLETGKPFRPVMFDSILKSFTPDISDNLSGRPRQEDAQEFLSFIMHQMHDELLKLDGQFSNGNGKTASLVSSTDDESEDDDNWETVGPKNKTAITRTQSFVPSKLSAIFGGQLRSVVKARGNKASATIQPFLLLHLNICPEPVCTIEDALRLFSAPETLEGYRTSAAGKAEVVTASKSVKILELSEIMVLHLMRFSYGSEGSTKLHKTVHFPLELVVGRELLASPSSEVRRYELVATITHHGRDPSKGHYTADARHPNGKWLRYDDASVTPIPESKVLHDQAYVLFYKQL</sequence>
<dbReference type="InterPro" id="IPR001623">
    <property type="entry name" value="DnaJ_domain"/>
</dbReference>
<dbReference type="SUPFAM" id="SSF46565">
    <property type="entry name" value="Chaperone J-domain"/>
    <property type="match status" value="1"/>
</dbReference>
<keyword evidence="5" id="KW-0378">Hydrolase</keyword>
<dbReference type="PROSITE" id="PS00972">
    <property type="entry name" value="USP_1"/>
    <property type="match status" value="1"/>
</dbReference>
<comment type="caution">
    <text evidence="5">The sequence shown here is derived from an EMBL/GenBank/DDBJ whole genome shotgun (WGS) entry which is preliminary data.</text>
</comment>
<dbReference type="CDD" id="cd06257">
    <property type="entry name" value="DnaJ"/>
    <property type="match status" value="1"/>
</dbReference>
<comment type="similarity">
    <text evidence="1">Belongs to the peptidase C19 family.</text>
</comment>
<dbReference type="InterPro" id="IPR028889">
    <property type="entry name" value="USP"/>
</dbReference>
<dbReference type="PROSITE" id="PS00973">
    <property type="entry name" value="USP_2"/>
    <property type="match status" value="1"/>
</dbReference>
<dbReference type="InterPro" id="IPR018200">
    <property type="entry name" value="USP_CS"/>
</dbReference>
<feature type="region of interest" description="Disordered" evidence="2">
    <location>
        <begin position="1466"/>
        <end position="1490"/>
    </location>
</feature>
<dbReference type="Pfam" id="PF00226">
    <property type="entry name" value="DnaJ"/>
    <property type="match status" value="1"/>
</dbReference>
<dbReference type="EMBL" id="JACGWJ010000005">
    <property type="protein sequence ID" value="KAL0418477.1"/>
    <property type="molecule type" value="Genomic_DNA"/>
</dbReference>
<dbReference type="PANTHER" id="PTHR45181:SF4">
    <property type="entry name" value="HEAT SHOCK PROTEIN DNAJ WITH TETRATRICOPEPTIDE REPEAT-CONTAINING PROTEIN"/>
    <property type="match status" value="1"/>
</dbReference>
<proteinExistence type="inferred from homology"/>
<reference evidence="5" key="1">
    <citation type="submission" date="2020-06" db="EMBL/GenBank/DDBJ databases">
        <authorList>
            <person name="Li T."/>
            <person name="Hu X."/>
            <person name="Zhang T."/>
            <person name="Song X."/>
            <person name="Zhang H."/>
            <person name="Dai N."/>
            <person name="Sheng W."/>
            <person name="Hou X."/>
            <person name="Wei L."/>
        </authorList>
    </citation>
    <scope>NUCLEOTIDE SEQUENCE</scope>
    <source>
        <strain evidence="5">G02</strain>
        <tissue evidence="5">Leaf</tissue>
    </source>
</reference>
<feature type="domain" description="USP" evidence="4">
    <location>
        <begin position="1334"/>
        <end position="1692"/>
    </location>
</feature>
<evidence type="ECO:0000313" key="5">
    <source>
        <dbReference type="EMBL" id="KAL0418477.1"/>
    </source>
</evidence>
<evidence type="ECO:0000256" key="1">
    <source>
        <dbReference type="ARBA" id="ARBA00009085"/>
    </source>
</evidence>
<dbReference type="PROSITE" id="PS00636">
    <property type="entry name" value="DNAJ_1"/>
    <property type="match status" value="1"/>
</dbReference>
<evidence type="ECO:0000259" key="4">
    <source>
        <dbReference type="PROSITE" id="PS50235"/>
    </source>
</evidence>
<feature type="compositionally biased region" description="Acidic residues" evidence="2">
    <location>
        <begin position="1475"/>
        <end position="1485"/>
    </location>
</feature>
<reference evidence="5" key="2">
    <citation type="journal article" date="2024" name="Plant">
        <title>Genomic evolution and insights into agronomic trait innovations of Sesamum species.</title>
        <authorList>
            <person name="Miao H."/>
            <person name="Wang L."/>
            <person name="Qu L."/>
            <person name="Liu H."/>
            <person name="Sun Y."/>
            <person name="Le M."/>
            <person name="Wang Q."/>
            <person name="Wei S."/>
            <person name="Zheng Y."/>
            <person name="Lin W."/>
            <person name="Duan Y."/>
            <person name="Cao H."/>
            <person name="Xiong S."/>
            <person name="Wang X."/>
            <person name="Wei L."/>
            <person name="Li C."/>
            <person name="Ma Q."/>
            <person name="Ju M."/>
            <person name="Zhao R."/>
            <person name="Li G."/>
            <person name="Mu C."/>
            <person name="Tian Q."/>
            <person name="Mei H."/>
            <person name="Zhang T."/>
            <person name="Gao T."/>
            <person name="Zhang H."/>
        </authorList>
    </citation>
    <scope>NUCLEOTIDE SEQUENCE</scope>
    <source>
        <strain evidence="5">G02</strain>
    </source>
</reference>
<dbReference type="PANTHER" id="PTHR45181">
    <property type="entry name" value="HEAT SHOCK PROTEIN DNAJ WITH TETRATRICOPEPTIDE REPEAT-CONTAINING PROTEIN"/>
    <property type="match status" value="1"/>
</dbReference>
<feature type="domain" description="J" evidence="3">
    <location>
        <begin position="960"/>
        <end position="1045"/>
    </location>
</feature>
<accession>A0AAW2UNV9</accession>
<evidence type="ECO:0000256" key="2">
    <source>
        <dbReference type="SAM" id="MobiDB-lite"/>
    </source>
</evidence>
<dbReference type="GO" id="GO:0016579">
    <property type="term" value="P:protein deubiquitination"/>
    <property type="evidence" value="ECO:0007669"/>
    <property type="project" value="InterPro"/>
</dbReference>
<dbReference type="Gene3D" id="1.10.287.110">
    <property type="entry name" value="DnaJ domain"/>
    <property type="match status" value="1"/>
</dbReference>